<evidence type="ECO:0000259" key="7">
    <source>
        <dbReference type="PROSITE" id="PS50255"/>
    </source>
</evidence>
<dbReference type="InterPro" id="IPR008259">
    <property type="entry name" value="FMN_hydac_DH_AS"/>
</dbReference>
<dbReference type="PANTHER" id="PTHR10578">
    <property type="entry name" value="S -2-HYDROXY-ACID OXIDASE-RELATED"/>
    <property type="match status" value="1"/>
</dbReference>
<dbReference type="GO" id="GO:0006089">
    <property type="term" value="P:lactate metabolic process"/>
    <property type="evidence" value="ECO:0007669"/>
    <property type="project" value="TreeGrafter"/>
</dbReference>
<dbReference type="GO" id="GO:0004460">
    <property type="term" value="F:L-lactate dehydrogenase (cytochrome) activity"/>
    <property type="evidence" value="ECO:0007669"/>
    <property type="project" value="TreeGrafter"/>
</dbReference>
<dbReference type="PRINTS" id="PR00363">
    <property type="entry name" value="CYTOCHROMEB5"/>
</dbReference>
<dbReference type="AlphaFoldDB" id="A0A8H3U109"/>
<feature type="domain" description="Cytochrome b5 heme-binding" evidence="7">
    <location>
        <begin position="115"/>
        <end position="207"/>
    </location>
</feature>
<name>A0A8H3U109_9TREE</name>
<dbReference type="PROSITE" id="PS50255">
    <property type="entry name" value="CYTOCHROME_B5_2"/>
    <property type="match status" value="1"/>
</dbReference>
<accession>A0A8H3U109</accession>
<evidence type="ECO:0000256" key="4">
    <source>
        <dbReference type="ARBA" id="ARBA00023002"/>
    </source>
</evidence>
<proteinExistence type="predicted"/>
<gene>
    <name evidence="9" type="ORF">NliqN6_6226</name>
</gene>
<dbReference type="InterPro" id="IPR018506">
    <property type="entry name" value="Cyt_B5_heme-BS"/>
</dbReference>
<dbReference type="SUPFAM" id="SSF51395">
    <property type="entry name" value="FMN-linked oxidoreductases"/>
    <property type="match status" value="1"/>
</dbReference>
<evidence type="ECO:0000313" key="9">
    <source>
        <dbReference type="EMBL" id="GHJ89824.1"/>
    </source>
</evidence>
<evidence type="ECO:0000256" key="6">
    <source>
        <dbReference type="SAM" id="MobiDB-lite"/>
    </source>
</evidence>
<evidence type="ECO:0000256" key="3">
    <source>
        <dbReference type="ARBA" id="ARBA00022723"/>
    </source>
</evidence>
<dbReference type="InterPro" id="IPR036400">
    <property type="entry name" value="Cyt_B5-like_heme/steroid_sf"/>
</dbReference>
<dbReference type="InterPro" id="IPR000262">
    <property type="entry name" value="FMN-dep_DH"/>
</dbReference>
<organism evidence="9 10">
    <name type="scientific">Naganishia liquefaciens</name>
    <dbReference type="NCBI Taxonomy" id="104408"/>
    <lineage>
        <taxon>Eukaryota</taxon>
        <taxon>Fungi</taxon>
        <taxon>Dikarya</taxon>
        <taxon>Basidiomycota</taxon>
        <taxon>Agaricomycotina</taxon>
        <taxon>Tremellomycetes</taxon>
        <taxon>Filobasidiales</taxon>
        <taxon>Filobasidiaceae</taxon>
        <taxon>Naganishia</taxon>
    </lineage>
</organism>
<comment type="caution">
    <text evidence="9">The sequence shown here is derived from an EMBL/GenBank/DDBJ whole genome shotgun (WGS) entry which is preliminary data.</text>
</comment>
<dbReference type="SMART" id="SM01117">
    <property type="entry name" value="Cyt-b5"/>
    <property type="match status" value="1"/>
</dbReference>
<dbReference type="GO" id="GO:0020037">
    <property type="term" value="F:heme binding"/>
    <property type="evidence" value="ECO:0007669"/>
    <property type="project" value="InterPro"/>
</dbReference>
<evidence type="ECO:0000256" key="1">
    <source>
        <dbReference type="ARBA" id="ARBA00001917"/>
    </source>
</evidence>
<dbReference type="InterPro" id="IPR001199">
    <property type="entry name" value="Cyt_B5-like_heme/steroid-bd"/>
</dbReference>
<keyword evidence="2" id="KW-0349">Heme</keyword>
<sequence>MHTKPESHSADTHRGPPFQCHWAESRPIRTWHRARNDGCGNFRRSQPAATDLLLTSVQLYLLDSRNHVHLESQQRVDKAQAEDPDAAPPGAKGSKTEGVVSNKREHARFQKKGREGYIPLKEVGQHDLAVSSVEVWLCGAHVLQHDAWVVIDGEVWDVTDFLKSHPGGAKIILSNAGRDVTELFRPIHPPNTLENNLAPEQYVGRIDPKNAEETRKRYEADVKRIQAAREALPPVETVLGLDEMQEAAEKVMSEKTKSYYNTGSLDEHTLSENRKTFDKCRFVPRVMVDVSAVYPQTKIFGQDSPLPIYISPASNALLGHPDGEFTLVRGAAKTGIFQGVSAASSLPLHELLEEKDRLDDELGGRMNMGYQVYIQSERARSEAQVKEAVQGGVKALFLTVDTPVLGHRQKNEKVKGTQDDCEPGIRMGAHTDYPPYHDPKLNWDDLPRLKALAKGTPIYLKGVASIEDVRLAKQHGLAGVILSNHGGRQLDHTRTGFDALRQIHEEDPNLAKEIEIYIDGGIRRGGEVLMARAFGARGVGLGRPFLWAQSAYGEKGVIRTIRILESEIVMAMRLLGVTRLDQVGPQHVECLKEIWK</sequence>
<feature type="compositionally biased region" description="Basic and acidic residues" evidence="6">
    <location>
        <begin position="71"/>
        <end position="81"/>
    </location>
</feature>
<dbReference type="GO" id="GO:0046872">
    <property type="term" value="F:metal ion binding"/>
    <property type="evidence" value="ECO:0007669"/>
    <property type="project" value="UniProtKB-KW"/>
</dbReference>
<evidence type="ECO:0000256" key="2">
    <source>
        <dbReference type="ARBA" id="ARBA00022617"/>
    </source>
</evidence>
<dbReference type="SUPFAM" id="SSF55856">
    <property type="entry name" value="Cytochrome b5-like heme/steroid binding domain"/>
    <property type="match status" value="1"/>
</dbReference>
<feature type="compositionally biased region" description="Basic and acidic residues" evidence="6">
    <location>
        <begin position="1"/>
        <end position="14"/>
    </location>
</feature>
<keyword evidence="4" id="KW-0560">Oxidoreductase</keyword>
<dbReference type="PANTHER" id="PTHR10578:SF101">
    <property type="entry name" value="L-LACTATE DEHYDROGENASE (CYTOCHROME B2)"/>
    <property type="match status" value="1"/>
</dbReference>
<evidence type="ECO:0000259" key="8">
    <source>
        <dbReference type="PROSITE" id="PS51349"/>
    </source>
</evidence>
<comment type="cofactor">
    <cofactor evidence="1">
        <name>FMN</name>
        <dbReference type="ChEBI" id="CHEBI:58210"/>
    </cofactor>
</comment>
<dbReference type="OrthoDB" id="1925334at2759"/>
<protein>
    <submittedName>
        <fullName evidence="9">Uncharacterized protein</fullName>
    </submittedName>
</protein>
<dbReference type="Pfam" id="PF01070">
    <property type="entry name" value="FMN_dh"/>
    <property type="match status" value="1"/>
</dbReference>
<reference evidence="9" key="1">
    <citation type="submission" date="2020-07" db="EMBL/GenBank/DDBJ databases">
        <title>Draft Genome Sequence of a Deep-Sea Yeast, Naganishia (Cryptococcus) liquefaciens strain N6.</title>
        <authorList>
            <person name="Han Y.W."/>
            <person name="Kajitani R."/>
            <person name="Morimoto H."/>
            <person name="Parhat M."/>
            <person name="Tsubouchi H."/>
            <person name="Bakenova O."/>
            <person name="Ogata M."/>
            <person name="Argunhan B."/>
            <person name="Aoki R."/>
            <person name="Kajiwara S."/>
            <person name="Itoh T."/>
            <person name="Iwasaki H."/>
        </authorList>
    </citation>
    <scope>NUCLEOTIDE SEQUENCE</scope>
    <source>
        <strain evidence="9">N6</strain>
    </source>
</reference>
<feature type="domain" description="FMN hydroxy acid dehydrogenase" evidence="8">
    <location>
        <begin position="233"/>
        <end position="593"/>
    </location>
</feature>
<keyword evidence="10" id="KW-1185">Reference proteome</keyword>
<dbReference type="InterPro" id="IPR037396">
    <property type="entry name" value="FMN_HAD"/>
</dbReference>
<dbReference type="PROSITE" id="PS00557">
    <property type="entry name" value="FMN_HYDROXY_ACID_DH_1"/>
    <property type="match status" value="1"/>
</dbReference>
<dbReference type="EMBL" id="BLZA01000049">
    <property type="protein sequence ID" value="GHJ89824.1"/>
    <property type="molecule type" value="Genomic_DNA"/>
</dbReference>
<dbReference type="Gene3D" id="3.10.120.10">
    <property type="entry name" value="Cytochrome b5-like heme/steroid binding domain"/>
    <property type="match status" value="1"/>
</dbReference>
<keyword evidence="5" id="KW-0408">Iron</keyword>
<feature type="region of interest" description="Disordered" evidence="6">
    <location>
        <begin position="71"/>
        <end position="104"/>
    </location>
</feature>
<dbReference type="Pfam" id="PF00173">
    <property type="entry name" value="Cyt-b5"/>
    <property type="match status" value="1"/>
</dbReference>
<dbReference type="InterPro" id="IPR013785">
    <property type="entry name" value="Aldolase_TIM"/>
</dbReference>
<evidence type="ECO:0000313" key="10">
    <source>
        <dbReference type="Proteomes" id="UP000620104"/>
    </source>
</evidence>
<feature type="region of interest" description="Disordered" evidence="6">
    <location>
        <begin position="1"/>
        <end position="20"/>
    </location>
</feature>
<dbReference type="Gene3D" id="3.20.20.70">
    <property type="entry name" value="Aldolase class I"/>
    <property type="match status" value="1"/>
</dbReference>
<keyword evidence="3" id="KW-0479">Metal-binding</keyword>
<dbReference type="Proteomes" id="UP000620104">
    <property type="component" value="Unassembled WGS sequence"/>
</dbReference>
<dbReference type="PROSITE" id="PS51349">
    <property type="entry name" value="FMN_HYDROXY_ACID_DH_2"/>
    <property type="match status" value="1"/>
</dbReference>
<evidence type="ECO:0000256" key="5">
    <source>
        <dbReference type="ARBA" id="ARBA00023004"/>
    </source>
</evidence>
<dbReference type="PROSITE" id="PS00191">
    <property type="entry name" value="CYTOCHROME_B5_1"/>
    <property type="match status" value="1"/>
</dbReference>